<dbReference type="PROSITE" id="PS51422">
    <property type="entry name" value="SAR1"/>
    <property type="match status" value="1"/>
</dbReference>
<keyword evidence="1" id="KW-0547">Nucleotide-binding</keyword>
<dbReference type="PANTHER" id="PTHR11711">
    <property type="entry name" value="ADP RIBOSYLATION FACTOR-RELATED"/>
    <property type="match status" value="1"/>
</dbReference>
<evidence type="ECO:0000313" key="5">
    <source>
        <dbReference type="Proteomes" id="UP001648503"/>
    </source>
</evidence>
<evidence type="ECO:0000313" key="4">
    <source>
        <dbReference type="EMBL" id="KAH6586272.1"/>
    </source>
</evidence>
<reference evidence="4 5" key="1">
    <citation type="submission" date="2021-02" db="EMBL/GenBank/DDBJ databases">
        <title>Variation within the Batrachochytrium salamandrivorans European outbreak.</title>
        <authorList>
            <person name="Kelly M."/>
            <person name="Pasmans F."/>
            <person name="Shea T.P."/>
            <person name="Munoz J.F."/>
            <person name="Carranza S."/>
            <person name="Cuomo C.A."/>
            <person name="Martel A."/>
        </authorList>
    </citation>
    <scope>NUCLEOTIDE SEQUENCE [LARGE SCALE GENOMIC DNA]</scope>
    <source>
        <strain evidence="4 5">AMFP18/2</strain>
    </source>
</reference>
<dbReference type="SUPFAM" id="SSF52540">
    <property type="entry name" value="P-loop containing nucleoside triphosphate hydrolases"/>
    <property type="match status" value="1"/>
</dbReference>
<dbReference type="SMART" id="SM00178">
    <property type="entry name" value="SAR"/>
    <property type="match status" value="1"/>
</dbReference>
<dbReference type="InterPro" id="IPR005225">
    <property type="entry name" value="Small_GTP-bd"/>
</dbReference>
<dbReference type="Proteomes" id="UP001648503">
    <property type="component" value="Unassembled WGS sequence"/>
</dbReference>
<keyword evidence="3" id="KW-0732">Signal</keyword>
<gene>
    <name evidence="4" type="ORF">BASA50_000737</name>
</gene>
<keyword evidence="5" id="KW-1185">Reference proteome</keyword>
<dbReference type="InterPro" id="IPR027417">
    <property type="entry name" value="P-loop_NTPase"/>
</dbReference>
<dbReference type="InterPro" id="IPR024156">
    <property type="entry name" value="Small_GTPase_ARF"/>
</dbReference>
<accession>A0ABQ8ETE3</accession>
<dbReference type="PRINTS" id="PR00328">
    <property type="entry name" value="SAR1GTPBP"/>
</dbReference>
<dbReference type="Gene3D" id="3.40.50.300">
    <property type="entry name" value="P-loop containing nucleotide triphosphate hydrolases"/>
    <property type="match status" value="1"/>
</dbReference>
<feature type="signal peptide" evidence="3">
    <location>
        <begin position="1"/>
        <end position="26"/>
    </location>
</feature>
<organism evidence="4 5">
    <name type="scientific">Batrachochytrium salamandrivorans</name>
    <dbReference type="NCBI Taxonomy" id="1357716"/>
    <lineage>
        <taxon>Eukaryota</taxon>
        <taxon>Fungi</taxon>
        <taxon>Fungi incertae sedis</taxon>
        <taxon>Chytridiomycota</taxon>
        <taxon>Chytridiomycota incertae sedis</taxon>
        <taxon>Chytridiomycetes</taxon>
        <taxon>Rhizophydiales</taxon>
        <taxon>Rhizophydiales incertae sedis</taxon>
        <taxon>Batrachochytrium</taxon>
    </lineage>
</organism>
<comment type="caution">
    <text evidence="4">The sequence shown here is derived from an EMBL/GenBank/DDBJ whole genome shotgun (WGS) entry which is preliminary data.</text>
</comment>
<dbReference type="InterPro" id="IPR006689">
    <property type="entry name" value="Small_GTPase_ARF/SAR"/>
</dbReference>
<evidence type="ECO:0000256" key="3">
    <source>
        <dbReference type="SAM" id="SignalP"/>
    </source>
</evidence>
<dbReference type="SMART" id="SM00177">
    <property type="entry name" value="ARF"/>
    <property type="match status" value="1"/>
</dbReference>
<evidence type="ECO:0000256" key="2">
    <source>
        <dbReference type="ARBA" id="ARBA00023134"/>
    </source>
</evidence>
<dbReference type="EMBL" id="JAFCIX010000575">
    <property type="protein sequence ID" value="KAH6586272.1"/>
    <property type="molecule type" value="Genomic_DNA"/>
</dbReference>
<keyword evidence="2" id="KW-0342">GTP-binding</keyword>
<sequence length="189" mass="20621">MKSVRGALSSILVALGLLRRRANVLCVGLDNSGKSTMIQHFKGTDGCKEDVIPTVGFSVESFSSNRISFTAFDMSGQGKYRDLWKHYYPETDAIIFVVDASDRERAAVVRDELDELLGSNVCKSRQIPILFLANKMDLPGVLSPAECADALGLERVKDRAWTIGSCNALSGEGLEHALDWLAGVLRDAI</sequence>
<dbReference type="PROSITE" id="PS51417">
    <property type="entry name" value="ARF"/>
    <property type="match status" value="1"/>
</dbReference>
<proteinExistence type="predicted"/>
<name>A0ABQ8ETE3_9FUNG</name>
<evidence type="ECO:0008006" key="6">
    <source>
        <dbReference type="Google" id="ProtNLM"/>
    </source>
</evidence>
<feature type="chain" id="PRO_5045831621" description="ADP-ribosylation factor-like protein 6" evidence="3">
    <location>
        <begin position="27"/>
        <end position="189"/>
    </location>
</feature>
<dbReference type="Pfam" id="PF00025">
    <property type="entry name" value="Arf"/>
    <property type="match status" value="1"/>
</dbReference>
<protein>
    <recommendedName>
        <fullName evidence="6">ADP-ribosylation factor-like protein 6</fullName>
    </recommendedName>
</protein>
<evidence type="ECO:0000256" key="1">
    <source>
        <dbReference type="ARBA" id="ARBA00022741"/>
    </source>
</evidence>
<dbReference type="NCBIfam" id="TIGR00231">
    <property type="entry name" value="small_GTP"/>
    <property type="match status" value="1"/>
</dbReference>